<evidence type="ECO:0000313" key="2">
    <source>
        <dbReference type="WBParaSite" id="ACAC_0000881201-mRNA-1"/>
    </source>
</evidence>
<protein>
    <submittedName>
        <fullName evidence="2">ANF_receptor domain-containing protein</fullName>
    </submittedName>
</protein>
<accession>A0A158P9Z1</accession>
<reference evidence="2" key="2">
    <citation type="submission" date="2016-04" db="UniProtKB">
        <authorList>
            <consortium name="WormBaseParasite"/>
        </authorList>
    </citation>
    <scope>IDENTIFICATION</scope>
</reference>
<evidence type="ECO:0000313" key="1">
    <source>
        <dbReference type="Proteomes" id="UP000035642"/>
    </source>
</evidence>
<dbReference type="Gene3D" id="3.40.50.2300">
    <property type="match status" value="2"/>
</dbReference>
<dbReference type="Proteomes" id="UP000035642">
    <property type="component" value="Unassembled WGS sequence"/>
</dbReference>
<organism evidence="1 2">
    <name type="scientific">Angiostrongylus cantonensis</name>
    <name type="common">Rat lungworm</name>
    <dbReference type="NCBI Taxonomy" id="6313"/>
    <lineage>
        <taxon>Eukaryota</taxon>
        <taxon>Metazoa</taxon>
        <taxon>Ecdysozoa</taxon>
        <taxon>Nematoda</taxon>
        <taxon>Chromadorea</taxon>
        <taxon>Rhabditida</taxon>
        <taxon>Rhabditina</taxon>
        <taxon>Rhabditomorpha</taxon>
        <taxon>Strongyloidea</taxon>
        <taxon>Metastrongylidae</taxon>
        <taxon>Angiostrongylus</taxon>
    </lineage>
</organism>
<dbReference type="AlphaFoldDB" id="A0A158P9Z1"/>
<proteinExistence type="predicted"/>
<dbReference type="STRING" id="6313.A0A158P9Z1"/>
<name>A0A158P9Z1_ANGCA</name>
<dbReference type="CDD" id="cd06352">
    <property type="entry name" value="PBP1_NPR_GC-like"/>
    <property type="match status" value="1"/>
</dbReference>
<dbReference type="WBParaSite" id="ACAC_0000881201-mRNA-1">
    <property type="protein sequence ID" value="ACAC_0000881201-mRNA-1"/>
    <property type="gene ID" value="ACAC_0000881201"/>
</dbReference>
<keyword evidence="1" id="KW-1185">Reference proteome</keyword>
<reference evidence="1" key="1">
    <citation type="submission" date="2012-09" db="EMBL/GenBank/DDBJ databases">
        <authorList>
            <person name="Martin A.A."/>
        </authorList>
    </citation>
    <scope>NUCLEOTIDE SEQUENCE</scope>
</reference>
<dbReference type="SUPFAM" id="SSF53822">
    <property type="entry name" value="Periplasmic binding protein-like I"/>
    <property type="match status" value="1"/>
</dbReference>
<sequence length="258" mass="28593">MAPSDSEAFLDLGIAIKSVMMSFGWKQFAFVYSNRKDDLKCSIMKNDLQDAFSVTNDVVITIIIELKKVEQKEVTEALGEVSLRARTIPLPGGKKRSIWESVRTPNDGRDAEAMEAFGETAVISDHMGTGAAPDNYDEFSKEVIARMREPPFYCVDDCQGEEYSYAAAYAGQLYDGVYAYARALNSTLKKNATALRNGTAIMENIEMTFDVTHNVVIGVVLARFTIIIYQFCLYELHAKSEKIESVEGSNCGKALLAL</sequence>
<dbReference type="InterPro" id="IPR028082">
    <property type="entry name" value="Peripla_BP_I"/>
</dbReference>